<reference evidence="2 3" key="1">
    <citation type="submission" date="2018-07" db="EMBL/GenBank/DDBJ databases">
        <title>Genomic Encyclopedia of Type Strains, Phase IV (KMG-IV): sequencing the most valuable type-strain genomes for metagenomic binning, comparative biology and taxonomic classification.</title>
        <authorList>
            <person name="Goeker M."/>
        </authorList>
    </citation>
    <scope>NUCLEOTIDE SEQUENCE [LARGE SCALE GENOMIC DNA]</scope>
    <source>
        <strain evidence="2 3">DSM 26725</strain>
    </source>
</reference>
<organism evidence="2 3">
    <name type="scientific">Parasphingopyxis lamellibrachiae</name>
    <dbReference type="NCBI Taxonomy" id="680125"/>
    <lineage>
        <taxon>Bacteria</taxon>
        <taxon>Pseudomonadati</taxon>
        <taxon>Pseudomonadota</taxon>
        <taxon>Alphaproteobacteria</taxon>
        <taxon>Sphingomonadales</taxon>
        <taxon>Sphingomonadaceae</taxon>
        <taxon>Parasphingopyxis</taxon>
    </lineage>
</organism>
<dbReference type="PANTHER" id="PTHR33361:SF16">
    <property type="entry name" value="DUF885 DOMAIN-CONTAINING PROTEIN"/>
    <property type="match status" value="1"/>
</dbReference>
<gene>
    <name evidence="2" type="ORF">DFR46_2474</name>
</gene>
<keyword evidence="1" id="KW-0732">Signal</keyword>
<comment type="caution">
    <text evidence="2">The sequence shown here is derived from an EMBL/GenBank/DDBJ whole genome shotgun (WGS) entry which is preliminary data.</text>
</comment>
<name>A0A3D9FIM7_9SPHN</name>
<proteinExistence type="predicted"/>
<feature type="chain" id="PRO_5017623032" evidence="1">
    <location>
        <begin position="24"/>
        <end position="623"/>
    </location>
</feature>
<sequence length="623" mass="69912">MTRKLILLATAAVFSTTAIPAYADHHEAPAAEASDAEMTEDQRLRALFAASDEDNLRRNPIGAIFRGDMRYADRIGDFITDEYFDAERAAATANLAALHAIDREALNQTNQIAYDIFELDQEESLRDLTPELMALTVVRPVNHFTGFHTFYPTFASGQGAAPFNTVEDYENNLLRHRDYITISDRAIGRFREGMESGVVETKMTINNVISQLDTQLAGDIEDSPYYRPVLNFPEDISAEDQTRLTEAYRRGTEELYAANTRMRDFLRDEYLPVARDGVGLVHMQGGDMLYAQMVRDTTTLDVTPDYIHDLGLSEVARITAAMEAVRDEVGFDGTLQEFFEFLRTDDQFKPESREWLTQRYYEIGETVDERIAPLFSLLPQSPLEIRPYEPFREQFEAGGSYNSGTPDGSRPGVFYFNAYNLPERLTPGMTTLYLHEGAPGHHFQISLAQENAELPNFMRFGGNTAFVEGWALYAETLGYEMEMFDDPYQRFGTLNDEMLRAMRLVVDTGLHSKGWTRDESIAYMLANSGMTNVEATSEVERYIAIPSQALAYKVGALTIQALRAQAEAALGDNFDIQGFHAQVLSTGALPMAVLETKIYDWIEANGGERPSGVDMMAVHGSAD</sequence>
<keyword evidence="3" id="KW-1185">Reference proteome</keyword>
<dbReference type="AlphaFoldDB" id="A0A3D9FIM7"/>
<dbReference type="InterPro" id="IPR010281">
    <property type="entry name" value="DUF885"/>
</dbReference>
<evidence type="ECO:0000256" key="1">
    <source>
        <dbReference type="SAM" id="SignalP"/>
    </source>
</evidence>
<dbReference type="RefSeq" id="WP_116236700.1">
    <property type="nucleotide sequence ID" value="NZ_QRDP01000004.1"/>
</dbReference>
<evidence type="ECO:0000313" key="3">
    <source>
        <dbReference type="Proteomes" id="UP000256310"/>
    </source>
</evidence>
<dbReference type="OrthoDB" id="9763405at2"/>
<feature type="signal peptide" evidence="1">
    <location>
        <begin position="1"/>
        <end position="23"/>
    </location>
</feature>
<evidence type="ECO:0000313" key="2">
    <source>
        <dbReference type="EMBL" id="RED17427.1"/>
    </source>
</evidence>
<dbReference type="Proteomes" id="UP000256310">
    <property type="component" value="Unassembled WGS sequence"/>
</dbReference>
<dbReference type="Pfam" id="PF05960">
    <property type="entry name" value="DUF885"/>
    <property type="match status" value="1"/>
</dbReference>
<dbReference type="EMBL" id="QRDP01000004">
    <property type="protein sequence ID" value="RED17427.1"/>
    <property type="molecule type" value="Genomic_DNA"/>
</dbReference>
<protein>
    <submittedName>
        <fullName evidence="2">Uncharacterized protein (DUF885 family)</fullName>
    </submittedName>
</protein>
<accession>A0A3D9FIM7</accession>
<dbReference type="PANTHER" id="PTHR33361">
    <property type="entry name" value="GLR0591 PROTEIN"/>
    <property type="match status" value="1"/>
</dbReference>